<evidence type="ECO:0000313" key="6">
    <source>
        <dbReference type="Proteomes" id="UP000256862"/>
    </source>
</evidence>
<reference evidence="3 8" key="4">
    <citation type="submission" date="2021-02" db="EMBL/GenBank/DDBJ databases">
        <title>Complete Genome Sequence of Cupriavidus oxalaticus Strain Ox1, a Soil Oxalate-Degrading Species.</title>
        <authorList>
            <person name="Palmieri F."/>
            <person name="Udriet P."/>
            <person name="Deuasquier M."/>
            <person name="Beaudoing E."/>
            <person name="Johnson S.L."/>
            <person name="Davenport K.W."/>
            <person name="Chain P.S."/>
            <person name="Bindschedler S."/>
            <person name="Junier P."/>
        </authorList>
    </citation>
    <scope>NUCLEOTIDE SEQUENCE [LARGE SCALE GENOMIC DNA]</scope>
    <source>
        <strain evidence="3 8">Ox1</strain>
    </source>
</reference>
<reference evidence="4 6" key="1">
    <citation type="submission" date="2018-01" db="EMBL/GenBank/DDBJ databases">
        <authorList>
            <person name="Clerissi C."/>
        </authorList>
    </citation>
    <scope>NUCLEOTIDE SEQUENCE</scope>
    <source>
        <strain evidence="4">Cupriavidus oxalaticus LMG 2235</strain>
    </source>
</reference>
<gene>
    <name evidence="5" type="ORF">CO2235_140108</name>
    <name evidence="4" type="ORF">CO2235_U1080009</name>
    <name evidence="2" type="ORF">D2917_20250</name>
    <name evidence="3" type="ORF">JTE92_20150</name>
</gene>
<dbReference type="OrthoDB" id="8927550at2"/>
<proteinExistence type="predicted"/>
<keyword evidence="1" id="KW-0732">Signal</keyword>
<dbReference type="GeneID" id="303491873"/>
<reference evidence="2 7" key="3">
    <citation type="submission" date="2018-09" db="EMBL/GenBank/DDBJ databases">
        <title>Complete genome sequence of Cupriavidus oxalaticus T2, a bacterium capable of phenol tolerance and degradation.</title>
        <authorList>
            <person name="Yan J."/>
        </authorList>
    </citation>
    <scope>NUCLEOTIDE SEQUENCE [LARGE SCALE GENOMIC DNA]</scope>
    <source>
        <strain evidence="2 7">T2</strain>
    </source>
</reference>
<keyword evidence="8" id="KW-1185">Reference proteome</keyword>
<feature type="signal peptide" evidence="1">
    <location>
        <begin position="1"/>
        <end position="22"/>
    </location>
</feature>
<evidence type="ECO:0000313" key="3">
    <source>
        <dbReference type="EMBL" id="QRQ95737.1"/>
    </source>
</evidence>
<dbReference type="EMBL" id="OGUS01000011">
    <property type="protein sequence ID" value="SPC05542.1"/>
    <property type="molecule type" value="Genomic_DNA"/>
</dbReference>
<reference evidence="6" key="2">
    <citation type="submission" date="2018-01" db="EMBL/GenBank/DDBJ databases">
        <authorList>
            <person name="Gaut B.S."/>
            <person name="Morton B.R."/>
            <person name="Clegg M.T."/>
            <person name="Duvall M.R."/>
        </authorList>
    </citation>
    <scope>NUCLEOTIDE SEQUENCE [LARGE SCALE GENOMIC DNA]</scope>
</reference>
<feature type="chain" id="PRO_5044585569" evidence="1">
    <location>
        <begin position="23"/>
        <end position="90"/>
    </location>
</feature>
<evidence type="ECO:0000313" key="8">
    <source>
        <dbReference type="Proteomes" id="UP000623307"/>
    </source>
</evidence>
<sequence>MTKQTNRFVPLLVAALSGLALAAPAIAAGGHADVYSNGGRITAQRDVFTQGNRIGARDVYTDGARDIHRPRNAFYDGARSAPYDTFSQGA</sequence>
<protein>
    <submittedName>
        <fullName evidence="4">Uncharacterized protein</fullName>
    </submittedName>
</protein>
<evidence type="ECO:0000313" key="2">
    <source>
        <dbReference type="EMBL" id="QEZ48474.1"/>
    </source>
</evidence>
<evidence type="ECO:0000313" key="7">
    <source>
        <dbReference type="Proteomes" id="UP000325743"/>
    </source>
</evidence>
<dbReference type="EMBL" id="OGUS01000114">
    <property type="protein sequence ID" value="SPC12307.1"/>
    <property type="molecule type" value="Genomic_DNA"/>
</dbReference>
<dbReference type="Proteomes" id="UP000256862">
    <property type="component" value="Chromosome CO2235"/>
</dbReference>
<dbReference type="Proteomes" id="UP000623307">
    <property type="component" value="Chromosome 2"/>
</dbReference>
<evidence type="ECO:0000313" key="4">
    <source>
        <dbReference type="EMBL" id="SPC05542.1"/>
    </source>
</evidence>
<evidence type="ECO:0000256" key="1">
    <source>
        <dbReference type="SAM" id="SignalP"/>
    </source>
</evidence>
<dbReference type="AlphaFoldDB" id="A0A375FP10"/>
<dbReference type="RefSeq" id="WP_063239058.1">
    <property type="nucleotide sequence ID" value="NZ_CP032519.1"/>
</dbReference>
<evidence type="ECO:0000313" key="5">
    <source>
        <dbReference type="EMBL" id="SPC12307.1"/>
    </source>
</evidence>
<dbReference type="EMBL" id="CP032519">
    <property type="protein sequence ID" value="QEZ48474.1"/>
    <property type="molecule type" value="Genomic_DNA"/>
</dbReference>
<dbReference type="Proteomes" id="UP000325743">
    <property type="component" value="Chromosome 2"/>
</dbReference>
<name>A0A375FP10_9BURK</name>
<dbReference type="EMBL" id="CP069812">
    <property type="protein sequence ID" value="QRQ95737.1"/>
    <property type="molecule type" value="Genomic_DNA"/>
</dbReference>
<organism evidence="4 6">
    <name type="scientific">Cupriavidus oxalaticus</name>
    <dbReference type="NCBI Taxonomy" id="96344"/>
    <lineage>
        <taxon>Bacteria</taxon>
        <taxon>Pseudomonadati</taxon>
        <taxon>Pseudomonadota</taxon>
        <taxon>Betaproteobacteria</taxon>
        <taxon>Burkholderiales</taxon>
        <taxon>Burkholderiaceae</taxon>
        <taxon>Cupriavidus</taxon>
    </lineage>
</organism>
<accession>A0A375FP10</accession>